<comment type="function">
    <text evidence="5">Catalyzes the dephosphorylation of the nucleoside 5'-monophosphates deoxyadenosine monophosphate (dAMP), deoxycytidine monophosphate (dCMP), deoxyguanosine monophosphate (dGMP) and deoxythymidine monophosphate (dTMP).</text>
</comment>
<evidence type="ECO:0000256" key="9">
    <source>
        <dbReference type="ARBA" id="ARBA00022723"/>
    </source>
</evidence>
<dbReference type="InterPro" id="IPR003607">
    <property type="entry name" value="HD/PDEase_dom"/>
</dbReference>
<dbReference type="EC" id="3.1.3.89" evidence="8"/>
<evidence type="ECO:0000313" key="14">
    <source>
        <dbReference type="EMBL" id="CEP64796.1"/>
    </source>
</evidence>
<evidence type="ECO:0000256" key="8">
    <source>
        <dbReference type="ARBA" id="ARBA00012964"/>
    </source>
</evidence>
<feature type="domain" description="HD" evidence="13">
    <location>
        <begin position="83"/>
        <end position="189"/>
    </location>
</feature>
<comment type="subunit">
    <text evidence="7">Homodimer.</text>
</comment>
<dbReference type="GO" id="GO:0008253">
    <property type="term" value="F:5'-nucleotidase activity"/>
    <property type="evidence" value="ECO:0007669"/>
    <property type="project" value="EnsemblFungi"/>
</dbReference>
<evidence type="ECO:0000256" key="10">
    <source>
        <dbReference type="ARBA" id="ARBA00022801"/>
    </source>
</evidence>
<evidence type="ECO:0000313" key="15">
    <source>
        <dbReference type="Proteomes" id="UP000054304"/>
    </source>
</evidence>
<dbReference type="Proteomes" id="UP000054304">
    <property type="component" value="Unassembled WGS sequence"/>
</dbReference>
<dbReference type="OrthoDB" id="10254258at2759"/>
<protein>
    <recommendedName>
        <fullName evidence="8">5'-deoxynucleotidase</fullName>
        <ecNumber evidence="8">3.1.3.89</ecNumber>
    </recommendedName>
</protein>
<reference evidence="14 15" key="1">
    <citation type="submission" date="2014-12" db="EMBL/GenBank/DDBJ databases">
        <authorList>
            <person name="Neuveglise Cecile"/>
        </authorList>
    </citation>
    <scope>NUCLEOTIDE SEQUENCE [LARGE SCALE GENOMIC DNA]</scope>
    <source>
        <strain evidence="14 15">CBS 12615</strain>
    </source>
</reference>
<dbReference type="FunFam" id="1.10.3210.10:FF:000011">
    <property type="entry name" value="HD domain-containing protein 2"/>
    <property type="match status" value="1"/>
</dbReference>
<dbReference type="RefSeq" id="XP_022630998.1">
    <property type="nucleotide sequence ID" value="XM_022773654.1"/>
</dbReference>
<gene>
    <name evidence="14" type="ORF">LALA0_S13e03202g</name>
</gene>
<evidence type="ECO:0000256" key="12">
    <source>
        <dbReference type="ARBA" id="ARBA00023285"/>
    </source>
</evidence>
<organism evidence="14 15">
    <name type="scientific">Lachancea lanzarotensis</name>
    <dbReference type="NCBI Taxonomy" id="1245769"/>
    <lineage>
        <taxon>Eukaryota</taxon>
        <taxon>Fungi</taxon>
        <taxon>Dikarya</taxon>
        <taxon>Ascomycota</taxon>
        <taxon>Saccharomycotina</taxon>
        <taxon>Saccharomycetes</taxon>
        <taxon>Saccharomycetales</taxon>
        <taxon>Saccharomycetaceae</taxon>
        <taxon>Lachancea</taxon>
    </lineage>
</organism>
<comment type="similarity">
    <text evidence="6">Belongs to the HDDC2 family.</text>
</comment>
<dbReference type="GO" id="GO:0002953">
    <property type="term" value="F:5'-deoxynucleotidase activity"/>
    <property type="evidence" value="ECO:0007669"/>
    <property type="project" value="UniProtKB-EC"/>
</dbReference>
<dbReference type="PROSITE" id="PS51831">
    <property type="entry name" value="HD"/>
    <property type="match status" value="1"/>
</dbReference>
<evidence type="ECO:0000256" key="11">
    <source>
        <dbReference type="ARBA" id="ARBA00022842"/>
    </source>
</evidence>
<evidence type="ECO:0000256" key="4">
    <source>
        <dbReference type="ARBA" id="ARBA00001946"/>
    </source>
</evidence>
<dbReference type="EMBL" id="LN736372">
    <property type="protein sequence ID" value="CEP64796.1"/>
    <property type="molecule type" value="Genomic_DNA"/>
</dbReference>
<dbReference type="GeneID" id="34688363"/>
<dbReference type="AlphaFoldDB" id="A0A0C7N3N3"/>
<dbReference type="SUPFAM" id="SSF109604">
    <property type="entry name" value="HD-domain/PDEase-like"/>
    <property type="match status" value="1"/>
</dbReference>
<dbReference type="InterPro" id="IPR039356">
    <property type="entry name" value="YfbR/HDDC2"/>
</dbReference>
<evidence type="ECO:0000259" key="13">
    <source>
        <dbReference type="PROSITE" id="PS51831"/>
    </source>
</evidence>
<proteinExistence type="inferred from homology"/>
<dbReference type="SMART" id="SM00471">
    <property type="entry name" value="HDc"/>
    <property type="match status" value="1"/>
</dbReference>
<keyword evidence="11" id="KW-0460">Magnesium</keyword>
<dbReference type="GO" id="GO:0046872">
    <property type="term" value="F:metal ion binding"/>
    <property type="evidence" value="ECO:0007669"/>
    <property type="project" value="UniProtKB-KW"/>
</dbReference>
<keyword evidence="10" id="KW-0378">Hydrolase</keyword>
<keyword evidence="12" id="KW-0170">Cobalt</keyword>
<comment type="cofactor">
    <cofactor evidence="3">
        <name>Co(2+)</name>
        <dbReference type="ChEBI" id="CHEBI:48828"/>
    </cofactor>
</comment>
<dbReference type="PANTHER" id="PTHR11845:SF13">
    <property type="entry name" value="5'-DEOXYNUCLEOTIDASE HDDC2"/>
    <property type="match status" value="1"/>
</dbReference>
<dbReference type="GO" id="GO:0009159">
    <property type="term" value="P:deoxyribonucleoside monophosphate catabolic process"/>
    <property type="evidence" value="ECO:0007669"/>
    <property type="project" value="EnsemblFungi"/>
</dbReference>
<dbReference type="Pfam" id="PF13023">
    <property type="entry name" value="HD_3"/>
    <property type="match status" value="1"/>
</dbReference>
<dbReference type="HOGENOM" id="CLU_039453_2_0_1"/>
<evidence type="ECO:0000256" key="5">
    <source>
        <dbReference type="ARBA" id="ARBA00004074"/>
    </source>
</evidence>
<keyword evidence="15" id="KW-1185">Reference proteome</keyword>
<evidence type="ECO:0000256" key="7">
    <source>
        <dbReference type="ARBA" id="ARBA00011738"/>
    </source>
</evidence>
<dbReference type="GO" id="GO:0005737">
    <property type="term" value="C:cytoplasm"/>
    <property type="evidence" value="ECO:0007669"/>
    <property type="project" value="TreeGrafter"/>
</dbReference>
<evidence type="ECO:0000256" key="1">
    <source>
        <dbReference type="ARBA" id="ARBA00001638"/>
    </source>
</evidence>
<name>A0A0C7N3N3_9SACH</name>
<comment type="catalytic activity">
    <reaction evidence="1">
        <text>a 2'-deoxyribonucleoside 5'-phosphate + H2O = a 2'-deoxyribonucleoside + phosphate</text>
        <dbReference type="Rhea" id="RHEA:36167"/>
        <dbReference type="ChEBI" id="CHEBI:15377"/>
        <dbReference type="ChEBI" id="CHEBI:18274"/>
        <dbReference type="ChEBI" id="CHEBI:43474"/>
        <dbReference type="ChEBI" id="CHEBI:65317"/>
        <dbReference type="EC" id="3.1.3.89"/>
    </reaction>
</comment>
<keyword evidence="9" id="KW-0479">Metal-binding</keyword>
<evidence type="ECO:0000256" key="3">
    <source>
        <dbReference type="ARBA" id="ARBA00001941"/>
    </source>
</evidence>
<comment type="cofactor">
    <cofactor evidence="4">
        <name>Mg(2+)</name>
        <dbReference type="ChEBI" id="CHEBI:18420"/>
    </cofactor>
</comment>
<sequence length="240" mass="27930">MFPRAHLSIFKPAIARFELRKRGLFTMTTSTWRPQDHVPQEIKDLLASSDQNHVLAFMHIVELLKVQKRTGWLDHRITACESIADHMYRMGITAMLIKDPAVNRDKCVRIAMVHDIAESLVGDITPFDPVGKDEKHLRELATINYLCEELIKPYNPVAAQEILDDWLAYENISSLEARYVKDIDKFEMLVQCFEYEKRAGGKRDLDQFWDAIKSIKTEEIKGWAHDLVQKREAWYSKLGK</sequence>
<dbReference type="PANTHER" id="PTHR11845">
    <property type="entry name" value="5'-DEOXYNUCLEOTIDASE HDDC2"/>
    <property type="match status" value="1"/>
</dbReference>
<comment type="cofactor">
    <cofactor evidence="2">
        <name>Mn(2+)</name>
        <dbReference type="ChEBI" id="CHEBI:29035"/>
    </cofactor>
</comment>
<dbReference type="InterPro" id="IPR006674">
    <property type="entry name" value="HD_domain"/>
</dbReference>
<evidence type="ECO:0000256" key="2">
    <source>
        <dbReference type="ARBA" id="ARBA00001936"/>
    </source>
</evidence>
<dbReference type="STRING" id="1245769.A0A0C7N3N3"/>
<evidence type="ECO:0000256" key="6">
    <source>
        <dbReference type="ARBA" id="ARBA00009999"/>
    </source>
</evidence>
<dbReference type="Gene3D" id="1.10.3210.10">
    <property type="entry name" value="Hypothetical protein af1432"/>
    <property type="match status" value="1"/>
</dbReference>
<accession>A0A0C7N3N3</accession>